<evidence type="ECO:0000313" key="2">
    <source>
        <dbReference type="Proteomes" id="UP001150924"/>
    </source>
</evidence>
<name>A0A9X3EVC1_9BACT</name>
<accession>A0A9X3EVC1</accession>
<dbReference type="Proteomes" id="UP001150924">
    <property type="component" value="Unassembled WGS sequence"/>
</dbReference>
<sequence>MTRSTTKPRPFPVVDLVRAVPAVRRGEPQTWPPRHALEDSLPIVAVAPTPPAAALYVPKDSKNISRAPARQDMT</sequence>
<dbReference type="AlphaFoldDB" id="A0A9X3EVC1"/>
<keyword evidence="2" id="KW-1185">Reference proteome</keyword>
<evidence type="ECO:0000313" key="1">
    <source>
        <dbReference type="EMBL" id="MCY1010982.1"/>
    </source>
</evidence>
<reference evidence="1" key="1">
    <citation type="submission" date="2022-11" db="EMBL/GenBank/DDBJ databases">
        <title>Minimal conservation of predation-associated metabolite biosynthetic gene clusters underscores biosynthetic potential of Myxococcota including descriptions for ten novel species: Archangium lansinium sp. nov., Myxococcus landrumus sp. nov., Nannocystis bai.</title>
        <authorList>
            <person name="Ahearne A."/>
            <person name="Stevens C."/>
            <person name="Phillips K."/>
        </authorList>
    </citation>
    <scope>NUCLEOTIDE SEQUENCE</scope>
    <source>
        <strain evidence="1">Na p29</strain>
    </source>
</reference>
<dbReference type="EMBL" id="JAPNKE010000002">
    <property type="protein sequence ID" value="MCY1010982.1"/>
    <property type="molecule type" value="Genomic_DNA"/>
</dbReference>
<protein>
    <submittedName>
        <fullName evidence="1">Uncharacterized protein</fullName>
    </submittedName>
</protein>
<dbReference type="RefSeq" id="WP_267774162.1">
    <property type="nucleotide sequence ID" value="NZ_JAPNKE010000002.1"/>
</dbReference>
<proteinExistence type="predicted"/>
<organism evidence="1 2">
    <name type="scientific">Nannocystis pusilla</name>
    <dbReference type="NCBI Taxonomy" id="889268"/>
    <lineage>
        <taxon>Bacteria</taxon>
        <taxon>Pseudomonadati</taxon>
        <taxon>Myxococcota</taxon>
        <taxon>Polyangia</taxon>
        <taxon>Nannocystales</taxon>
        <taxon>Nannocystaceae</taxon>
        <taxon>Nannocystis</taxon>
    </lineage>
</organism>
<gene>
    <name evidence="1" type="ORF">OV079_36530</name>
</gene>
<comment type="caution">
    <text evidence="1">The sequence shown here is derived from an EMBL/GenBank/DDBJ whole genome shotgun (WGS) entry which is preliminary data.</text>
</comment>